<feature type="transmembrane region" description="Helical" evidence="1">
    <location>
        <begin position="7"/>
        <end position="28"/>
    </location>
</feature>
<proteinExistence type="predicted"/>
<sequence>MDVILSASLGLLFLVVGTAAVFLMYYLWGFPFDKATRTSAAPPSLMRLHRQLGWFYILIYIALMFEMVPRMWNYQVEWPARTVAHMCLGMGVGFILLVKVTILRFFRHLEEWMPALGTGLLACTIMLAGLSMPHAFREMALASEMGDVYSDANRDRVQKLLQAANLPPEAPIAELASADSLRAGRQVLLRKCVACHDLKTILDRPRSPLDWVGTVDRMVIKPSFTEPISEFEGWAVTAYLIAISRDLQRSLKERRAAEVERQQAEAALTGAVPAAASEPTAASEPAAARPIDEATARKTYETVCGSCHELSDVEKAPPTSEAEVTELIRRMVEDNEMKASAEQVDHIEWHMIKVFVHRG</sequence>
<evidence type="ECO:0000256" key="1">
    <source>
        <dbReference type="SAM" id="Phobius"/>
    </source>
</evidence>
<keyword evidence="1" id="KW-1133">Transmembrane helix</keyword>
<evidence type="ECO:0000313" key="3">
    <source>
        <dbReference type="Proteomes" id="UP001217838"/>
    </source>
</evidence>
<accession>A0ABT5B779</accession>
<dbReference type="Proteomes" id="UP001217838">
    <property type="component" value="Unassembled WGS sequence"/>
</dbReference>
<feature type="transmembrane region" description="Helical" evidence="1">
    <location>
        <begin position="112"/>
        <end position="130"/>
    </location>
</feature>
<feature type="transmembrane region" description="Helical" evidence="1">
    <location>
        <begin position="48"/>
        <end position="65"/>
    </location>
</feature>
<gene>
    <name evidence="2" type="ORF">POL58_19635</name>
</gene>
<protein>
    <recommendedName>
        <fullName evidence="4">Cytochrome c domain-containing protein</fullName>
    </recommendedName>
</protein>
<organism evidence="2 3">
    <name type="scientific">Nannocystis radixulma</name>
    <dbReference type="NCBI Taxonomy" id="2995305"/>
    <lineage>
        <taxon>Bacteria</taxon>
        <taxon>Pseudomonadati</taxon>
        <taxon>Myxococcota</taxon>
        <taxon>Polyangia</taxon>
        <taxon>Nannocystales</taxon>
        <taxon>Nannocystaceae</taxon>
        <taxon>Nannocystis</taxon>
    </lineage>
</organism>
<evidence type="ECO:0008006" key="4">
    <source>
        <dbReference type="Google" id="ProtNLM"/>
    </source>
</evidence>
<comment type="caution">
    <text evidence="2">The sequence shown here is derived from an EMBL/GenBank/DDBJ whole genome shotgun (WGS) entry which is preliminary data.</text>
</comment>
<dbReference type="SUPFAM" id="SSF46626">
    <property type="entry name" value="Cytochrome c"/>
    <property type="match status" value="1"/>
</dbReference>
<dbReference type="InterPro" id="IPR036909">
    <property type="entry name" value="Cyt_c-like_dom_sf"/>
</dbReference>
<evidence type="ECO:0000313" key="2">
    <source>
        <dbReference type="EMBL" id="MDC0669975.1"/>
    </source>
</evidence>
<keyword evidence="1" id="KW-0472">Membrane</keyword>
<feature type="transmembrane region" description="Helical" evidence="1">
    <location>
        <begin position="86"/>
        <end position="106"/>
    </location>
</feature>
<dbReference type="Gene3D" id="1.10.760.10">
    <property type="entry name" value="Cytochrome c-like domain"/>
    <property type="match status" value="2"/>
</dbReference>
<reference evidence="2 3" key="1">
    <citation type="submission" date="2022-11" db="EMBL/GenBank/DDBJ databases">
        <title>Minimal conservation of predation-associated metabolite biosynthetic gene clusters underscores biosynthetic potential of Myxococcota including descriptions for ten novel species: Archangium lansinium sp. nov., Myxococcus landrumus sp. nov., Nannocystis bai.</title>
        <authorList>
            <person name="Ahearne A."/>
            <person name="Stevens C."/>
            <person name="Dowd S."/>
        </authorList>
    </citation>
    <scope>NUCLEOTIDE SEQUENCE [LARGE SCALE GENOMIC DNA]</scope>
    <source>
        <strain evidence="2 3">NCELM</strain>
    </source>
</reference>
<keyword evidence="3" id="KW-1185">Reference proteome</keyword>
<name>A0ABT5B779_9BACT</name>
<dbReference type="RefSeq" id="WP_271999782.1">
    <property type="nucleotide sequence ID" value="NZ_JAQNDN010000010.1"/>
</dbReference>
<dbReference type="EMBL" id="JAQNDN010000010">
    <property type="protein sequence ID" value="MDC0669975.1"/>
    <property type="molecule type" value="Genomic_DNA"/>
</dbReference>
<keyword evidence="1" id="KW-0812">Transmembrane</keyword>